<protein>
    <submittedName>
        <fullName evidence="2">SDR family NAD(P)-dependent oxidoreductase</fullName>
    </submittedName>
</protein>
<name>A0A371PAN2_9ACTN</name>
<evidence type="ECO:0000313" key="2">
    <source>
        <dbReference type="EMBL" id="REK72510.1"/>
    </source>
</evidence>
<keyword evidence="3" id="KW-1185">Reference proteome</keyword>
<evidence type="ECO:0000259" key="1">
    <source>
        <dbReference type="Pfam" id="PF13460"/>
    </source>
</evidence>
<dbReference type="PANTHER" id="PTHR15020">
    <property type="entry name" value="FLAVIN REDUCTASE-RELATED"/>
    <property type="match status" value="1"/>
</dbReference>
<dbReference type="EMBL" id="QUBR01000001">
    <property type="protein sequence ID" value="REK72510.1"/>
    <property type="molecule type" value="Genomic_DNA"/>
</dbReference>
<dbReference type="InterPro" id="IPR036291">
    <property type="entry name" value="NAD(P)-bd_dom_sf"/>
</dbReference>
<accession>A0A371PAN2</accession>
<proteinExistence type="predicted"/>
<dbReference type="Proteomes" id="UP000265581">
    <property type="component" value="Unassembled WGS sequence"/>
</dbReference>
<gene>
    <name evidence="2" type="ORF">DX116_02495</name>
</gene>
<dbReference type="InterPro" id="IPR016040">
    <property type="entry name" value="NAD(P)-bd_dom"/>
</dbReference>
<reference evidence="2 3" key="1">
    <citation type="submission" date="2018-08" db="EMBL/GenBank/DDBJ databases">
        <title>Aeromicrobium sp. M2KJ-4, whole genome shotgun sequence.</title>
        <authorList>
            <person name="Tuo L."/>
        </authorList>
    </citation>
    <scope>NUCLEOTIDE SEQUENCE [LARGE SCALE GENOMIC DNA]</scope>
    <source>
        <strain evidence="2 3">M2KJ-4</strain>
    </source>
</reference>
<comment type="caution">
    <text evidence="2">The sequence shown here is derived from an EMBL/GenBank/DDBJ whole genome shotgun (WGS) entry which is preliminary data.</text>
</comment>
<dbReference type="Gene3D" id="3.40.50.720">
    <property type="entry name" value="NAD(P)-binding Rossmann-like Domain"/>
    <property type="match status" value="1"/>
</dbReference>
<dbReference type="OrthoDB" id="4248066at2"/>
<dbReference type="AlphaFoldDB" id="A0A371PAN2"/>
<feature type="domain" description="NAD(P)-binding" evidence="1">
    <location>
        <begin position="8"/>
        <end position="194"/>
    </location>
</feature>
<evidence type="ECO:0000313" key="3">
    <source>
        <dbReference type="Proteomes" id="UP000265581"/>
    </source>
</evidence>
<organism evidence="2 3">
    <name type="scientific">Aeromicrobium endophyticum</name>
    <dbReference type="NCBI Taxonomy" id="2292704"/>
    <lineage>
        <taxon>Bacteria</taxon>
        <taxon>Bacillati</taxon>
        <taxon>Actinomycetota</taxon>
        <taxon>Actinomycetes</taxon>
        <taxon>Propionibacteriales</taxon>
        <taxon>Nocardioidaceae</taxon>
        <taxon>Aeromicrobium</taxon>
    </lineage>
</organism>
<dbReference type="PANTHER" id="PTHR15020:SF50">
    <property type="entry name" value="UPF0659 PROTEIN YMR090W"/>
    <property type="match status" value="1"/>
</dbReference>
<dbReference type="CDD" id="cd05243">
    <property type="entry name" value="SDR_a5"/>
    <property type="match status" value="1"/>
</dbReference>
<dbReference type="SUPFAM" id="SSF51735">
    <property type="entry name" value="NAD(P)-binding Rossmann-fold domains"/>
    <property type="match status" value="1"/>
</dbReference>
<dbReference type="Pfam" id="PF13460">
    <property type="entry name" value="NAD_binding_10"/>
    <property type="match status" value="1"/>
</dbReference>
<dbReference type="RefSeq" id="WP_119702623.1">
    <property type="nucleotide sequence ID" value="NZ_JBHSOI010000001.1"/>
</dbReference>
<sequence length="219" mass="22542">MTRIAIVGGHGKIARLLIPVLVDAGHQPVALVRNPDHTAELQDLGAEVVLLDIEASDDADFAQAFTGAGAVVFAAGGGGDGNVERKKTVDLGGSLKSIAGATAAGVSRFVQISAISVDEPLGDDVEDSWKAYVEAKREADVVLRASDLDWTIIRPGGLTDDPGTGSVTLAEKVDRGQIPRADVAAVIAAVLEDPATHRQQWEVVSGPTPIVDAIAAAVS</sequence>